<dbReference type="InterPro" id="IPR031310">
    <property type="entry name" value="Ribosomal_uL5_N"/>
</dbReference>
<keyword evidence="6" id="KW-0694">RNA-binding</keyword>
<dbReference type="GO" id="GO:0005840">
    <property type="term" value="C:ribosome"/>
    <property type="evidence" value="ECO:0007669"/>
    <property type="project" value="UniProtKB-KW"/>
</dbReference>
<dbReference type="GO" id="GO:0019843">
    <property type="term" value="F:rRNA binding"/>
    <property type="evidence" value="ECO:0007669"/>
    <property type="project" value="UniProtKB-UniRule"/>
</dbReference>
<evidence type="ECO:0000256" key="5">
    <source>
        <dbReference type="ARBA" id="ARBA00058604"/>
    </source>
</evidence>
<evidence type="ECO:0000256" key="2">
    <source>
        <dbReference type="ARBA" id="ARBA00022980"/>
    </source>
</evidence>
<evidence type="ECO:0000256" key="1">
    <source>
        <dbReference type="ARBA" id="ARBA00008553"/>
    </source>
</evidence>
<dbReference type="GO" id="GO:0006412">
    <property type="term" value="P:translation"/>
    <property type="evidence" value="ECO:0007669"/>
    <property type="project" value="UniProtKB-UniRule"/>
</dbReference>
<evidence type="ECO:0000259" key="8">
    <source>
        <dbReference type="Pfam" id="PF00281"/>
    </source>
</evidence>
<sequence>MAGYKARLQERYEKEIITALMKQFGYKNIMEVPRLEKIVLNMGVGEAGRTGGDPKLLENAIKDLSAITGQKPAICVAKKSVANFRLREGAKIGCKVTLRGARMWEFLDKLVNVTLPRVRDFQGVNPNSFDGRGNFAMGMKEQLTFPEISYDQIDKIRGMDIIMVTTAKKDEEARYLLHQLGMPFRSSANAGPGGATKLEL</sequence>
<dbReference type="FunFam" id="3.30.1440.10:FF:000001">
    <property type="entry name" value="50S ribosomal protein L5"/>
    <property type="match status" value="1"/>
</dbReference>
<dbReference type="GO" id="GO:1990904">
    <property type="term" value="C:ribonucleoprotein complex"/>
    <property type="evidence" value="ECO:0007669"/>
    <property type="project" value="UniProtKB-KW"/>
</dbReference>
<dbReference type="Proteomes" id="UP000520814">
    <property type="component" value="Unassembled WGS sequence"/>
</dbReference>
<reference evidence="10 11" key="1">
    <citation type="submission" date="2020-08" db="EMBL/GenBank/DDBJ databases">
        <title>Genomic Encyclopedia of Type Strains, Phase IV (KMG-IV): sequencing the most valuable type-strain genomes for metagenomic binning, comparative biology and taxonomic classification.</title>
        <authorList>
            <person name="Goeker M."/>
        </authorList>
    </citation>
    <scope>NUCLEOTIDE SEQUENCE [LARGE SCALE GENOMIC DNA]</scope>
    <source>
        <strain evidence="10 11">DSM 23562</strain>
    </source>
</reference>
<dbReference type="NCBIfam" id="NF000585">
    <property type="entry name" value="PRK00010.1"/>
    <property type="match status" value="1"/>
</dbReference>
<dbReference type="AlphaFoldDB" id="A0A7W9SQN6"/>
<evidence type="ECO:0000313" key="11">
    <source>
        <dbReference type="Proteomes" id="UP000520814"/>
    </source>
</evidence>
<comment type="similarity">
    <text evidence="1 6 7">Belongs to the universal ribosomal protein uL5 family.</text>
</comment>
<dbReference type="InterPro" id="IPR031309">
    <property type="entry name" value="Ribosomal_uL5_C"/>
</dbReference>
<dbReference type="PROSITE" id="PS00358">
    <property type="entry name" value="RIBOSOMAL_L5"/>
    <property type="match status" value="1"/>
</dbReference>
<keyword evidence="11" id="KW-1185">Reference proteome</keyword>
<comment type="function">
    <text evidence="6">This is 1 of the proteins that bind and probably mediate the attachment of the 5S RNA into the large ribosomal subunit, where it forms part of the central protuberance. In the 70S ribosome it contacts protein S13 of the 30S subunit (bridge B1b), connecting the 2 subunits; this bridge is implicated in subunit movement. Contacts the P site tRNA; the 5S rRNA and some of its associated proteins might help stabilize positioning of ribosome-bound tRNAs.</text>
</comment>
<dbReference type="SUPFAM" id="SSF55282">
    <property type="entry name" value="RL5-like"/>
    <property type="match status" value="1"/>
</dbReference>
<keyword evidence="6" id="KW-0699">rRNA-binding</keyword>
<evidence type="ECO:0000256" key="4">
    <source>
        <dbReference type="ARBA" id="ARBA00035245"/>
    </source>
</evidence>
<comment type="subunit">
    <text evidence="6">Part of the 50S ribosomal subunit; part of the 5S rRNA/L5/L18/L25 subcomplex. Contacts the 5S rRNA and the P site tRNA. Forms a bridge to the 30S subunit in the 70S ribosome.</text>
</comment>
<dbReference type="Pfam" id="PF00281">
    <property type="entry name" value="Ribosomal_L5"/>
    <property type="match status" value="1"/>
</dbReference>
<dbReference type="Gene3D" id="3.30.1440.10">
    <property type="match status" value="1"/>
</dbReference>
<dbReference type="EMBL" id="JACHGW010000002">
    <property type="protein sequence ID" value="MBB6051050.1"/>
    <property type="molecule type" value="Genomic_DNA"/>
</dbReference>
<dbReference type="InterPro" id="IPR020929">
    <property type="entry name" value="Ribosomal_uL5_CS"/>
</dbReference>
<name>A0A7W9SQN6_ARMRO</name>
<dbReference type="RefSeq" id="WP_184197136.1">
    <property type="nucleotide sequence ID" value="NZ_JACHGW010000002.1"/>
</dbReference>
<protein>
    <recommendedName>
        <fullName evidence="4 6">Large ribosomal subunit protein uL5</fullName>
    </recommendedName>
</protein>
<keyword evidence="6" id="KW-0820">tRNA-binding</keyword>
<keyword evidence="3 6" id="KW-0687">Ribonucleoprotein</keyword>
<dbReference type="InterPro" id="IPR020930">
    <property type="entry name" value="Ribosomal_uL5_bac-type"/>
</dbReference>
<proteinExistence type="inferred from homology"/>
<evidence type="ECO:0000256" key="7">
    <source>
        <dbReference type="RuleBase" id="RU003930"/>
    </source>
</evidence>
<dbReference type="InterPro" id="IPR022803">
    <property type="entry name" value="Ribosomal_uL5_dom_sf"/>
</dbReference>
<evidence type="ECO:0000313" key="10">
    <source>
        <dbReference type="EMBL" id="MBB6051050.1"/>
    </source>
</evidence>
<dbReference type="InterPro" id="IPR002132">
    <property type="entry name" value="Ribosomal_uL5"/>
</dbReference>
<comment type="caution">
    <text evidence="10">The sequence shown here is derived from an EMBL/GenBank/DDBJ whole genome shotgun (WGS) entry which is preliminary data.</text>
</comment>
<dbReference type="Pfam" id="PF00673">
    <property type="entry name" value="Ribosomal_L5_C"/>
    <property type="match status" value="1"/>
</dbReference>
<evidence type="ECO:0000259" key="9">
    <source>
        <dbReference type="Pfam" id="PF00673"/>
    </source>
</evidence>
<dbReference type="PANTHER" id="PTHR11994">
    <property type="entry name" value="60S RIBOSOMAL PROTEIN L11-RELATED"/>
    <property type="match status" value="1"/>
</dbReference>
<feature type="domain" description="Large ribosomal subunit protein uL5 C-terminal" evidence="9">
    <location>
        <begin position="91"/>
        <end position="184"/>
    </location>
</feature>
<accession>A0A7W9SQN6</accession>
<gene>
    <name evidence="6" type="primary">rplE</name>
    <name evidence="10" type="ORF">HNQ39_002841</name>
</gene>
<dbReference type="GO" id="GO:0000049">
    <property type="term" value="F:tRNA binding"/>
    <property type="evidence" value="ECO:0007669"/>
    <property type="project" value="UniProtKB-UniRule"/>
</dbReference>
<dbReference type="PIRSF" id="PIRSF002161">
    <property type="entry name" value="Ribosomal_L5"/>
    <property type="match status" value="1"/>
</dbReference>
<evidence type="ECO:0000256" key="3">
    <source>
        <dbReference type="ARBA" id="ARBA00023274"/>
    </source>
</evidence>
<dbReference type="HAMAP" id="MF_01333_B">
    <property type="entry name" value="Ribosomal_uL5_B"/>
    <property type="match status" value="1"/>
</dbReference>
<feature type="domain" description="Large ribosomal subunit protein uL5 N-terminal" evidence="8">
    <location>
        <begin position="28"/>
        <end position="87"/>
    </location>
</feature>
<dbReference type="GO" id="GO:0003735">
    <property type="term" value="F:structural constituent of ribosome"/>
    <property type="evidence" value="ECO:0007669"/>
    <property type="project" value="InterPro"/>
</dbReference>
<evidence type="ECO:0000256" key="6">
    <source>
        <dbReference type="HAMAP-Rule" id="MF_01333"/>
    </source>
</evidence>
<organism evidence="10 11">
    <name type="scientific">Armatimonas rosea</name>
    <dbReference type="NCBI Taxonomy" id="685828"/>
    <lineage>
        <taxon>Bacteria</taxon>
        <taxon>Bacillati</taxon>
        <taxon>Armatimonadota</taxon>
        <taxon>Armatimonadia</taxon>
        <taxon>Armatimonadales</taxon>
        <taxon>Armatimonadaceae</taxon>
        <taxon>Armatimonas</taxon>
    </lineage>
</organism>
<comment type="function">
    <text evidence="5">This is one of the proteins that bind and probably mediate the attachment of the 5S RNA into the large ribosomal subunit, where it forms part of the central protuberance. In the 70S ribosome it contacts protein S13 of the 30S subunit (bridge B1b), connecting the 2 subunits; this bridge is implicated in subunit movement. Contacts the P site tRNA; the 5S rRNA and some of its associated proteins might help stabilize positioning of ribosome-bound tRNAs.</text>
</comment>
<keyword evidence="2 6" id="KW-0689">Ribosomal protein</keyword>